<dbReference type="SUPFAM" id="SSF51206">
    <property type="entry name" value="cAMP-binding domain-like"/>
    <property type="match status" value="1"/>
</dbReference>
<dbReference type="Gene3D" id="1.10.287.630">
    <property type="entry name" value="Helix hairpin bin"/>
    <property type="match status" value="1"/>
</dbReference>
<evidence type="ECO:0000256" key="4">
    <source>
        <dbReference type="ARBA" id="ARBA00023136"/>
    </source>
</evidence>
<keyword evidence="2 8" id="KW-0812">Transmembrane</keyword>
<dbReference type="STRING" id="888268.A0A1E5WAK6"/>
<evidence type="ECO:0000256" key="1">
    <source>
        <dbReference type="ARBA" id="ARBA00004141"/>
    </source>
</evidence>
<feature type="transmembrane region" description="Helical" evidence="8">
    <location>
        <begin position="286"/>
        <end position="307"/>
    </location>
</feature>
<feature type="transmembrane region" description="Helical" evidence="8">
    <location>
        <begin position="401"/>
        <end position="422"/>
    </location>
</feature>
<feature type="transmembrane region" description="Helical" evidence="8">
    <location>
        <begin position="530"/>
        <end position="553"/>
    </location>
</feature>
<organism evidence="10 11">
    <name type="scientific">Dichanthelium oligosanthes</name>
    <dbReference type="NCBI Taxonomy" id="888268"/>
    <lineage>
        <taxon>Eukaryota</taxon>
        <taxon>Viridiplantae</taxon>
        <taxon>Streptophyta</taxon>
        <taxon>Embryophyta</taxon>
        <taxon>Tracheophyta</taxon>
        <taxon>Spermatophyta</taxon>
        <taxon>Magnoliopsida</taxon>
        <taxon>Liliopsida</taxon>
        <taxon>Poales</taxon>
        <taxon>Poaceae</taxon>
        <taxon>PACMAD clade</taxon>
        <taxon>Panicoideae</taxon>
        <taxon>Panicodae</taxon>
        <taxon>Paniceae</taxon>
        <taxon>Dichantheliinae</taxon>
        <taxon>Dichanthelium</taxon>
    </lineage>
</organism>
<keyword evidence="5" id="KW-0406">Ion transport</keyword>
<dbReference type="OrthoDB" id="421226at2759"/>
<evidence type="ECO:0000313" key="11">
    <source>
        <dbReference type="Proteomes" id="UP000095767"/>
    </source>
</evidence>
<accession>A0A1E5WAK6</accession>
<feature type="region of interest" description="Disordered" evidence="7">
    <location>
        <begin position="147"/>
        <end position="197"/>
    </location>
</feature>
<dbReference type="Gene3D" id="1.10.287.70">
    <property type="match status" value="1"/>
</dbReference>
<feature type="compositionally biased region" description="Polar residues" evidence="7">
    <location>
        <begin position="154"/>
        <end position="167"/>
    </location>
</feature>
<dbReference type="EMBL" id="LWDX02015804">
    <property type="protein sequence ID" value="OEL34280.1"/>
    <property type="molecule type" value="Genomic_DNA"/>
</dbReference>
<dbReference type="GO" id="GO:0005216">
    <property type="term" value="F:monoatomic ion channel activity"/>
    <property type="evidence" value="ECO:0007669"/>
    <property type="project" value="InterPro"/>
</dbReference>
<evidence type="ECO:0000256" key="8">
    <source>
        <dbReference type="SAM" id="Phobius"/>
    </source>
</evidence>
<feature type="transmembrane region" description="Helical" evidence="8">
    <location>
        <begin position="333"/>
        <end position="352"/>
    </location>
</feature>
<proteinExistence type="predicted"/>
<sequence length="631" mass="71162">MAVRLLNVTYTTNHSGCSLSQALTGVPAGSILPAAVDVEACSFSGPMAYSGGNTGMTLPSHSGKRLRLQGIELGDKKAVGFGNPAAVVDELLHEEVVQDYKMTDQERDDVPMLLRNIELPRFPLRSTSMCIPVRDDEYEEDTFVPHTGPLFIQPPTQTTSGIPFTSRDTPDRLPRSSQGKPASKPHAVMPEETGGNRWSYSGQVPKNEHLMMSGPLGQCDNPDCVNCPPACKNKRHFHRGQNTLDNKFHNILYGHNGGWKKKVEQILSYIPIMNPHAKVVQQWNQFFVISCLIAIFIDPLFFFLLSVEQDNKCIVLNWNFATALAVVRSVTDAIYFLHMLLQVMILLVIPKYVGLSAANYAKNLLRATVLLQYVPRIIRFVPLLDGQSANGFIFESAWANFVINLLMFVLAGHVVGSCWYLFGLQRVNQCLRDACSASTIPYCDSFIDCGRGIGSGLYRQQWFNDSGATACFNTGNDATFQYGIYEQAVLLTTESSAVKRYIYSLFWGFQQISTLAGNLVPSYFAWEVLFTMAIIGLGLLLFALLIGNMQNFLQALGRRRLEMQLRRRDVEKWMSHRRLPEDLRRRVRRAERFTWAATQGVNEEELLSNLPEDIQRDIRRHFFRFLNKVGF</sequence>
<dbReference type="PANTHER" id="PTHR45651:SF11">
    <property type="entry name" value="CYCLIC NUCLEOTIDE-GATED ION CHANNEL 20, CHLOROPLASTIC-RELATED"/>
    <property type="match status" value="1"/>
</dbReference>
<keyword evidence="6" id="KW-0407">Ion channel</keyword>
<evidence type="ECO:0000256" key="2">
    <source>
        <dbReference type="ARBA" id="ARBA00022692"/>
    </source>
</evidence>
<dbReference type="InterPro" id="IPR005821">
    <property type="entry name" value="Ion_trans_dom"/>
</dbReference>
<keyword evidence="5" id="KW-1071">Ligand-gated ion channel</keyword>
<keyword evidence="3 8" id="KW-1133">Transmembrane helix</keyword>
<keyword evidence="5" id="KW-0813">Transport</keyword>
<name>A0A1E5WAK6_9POAL</name>
<keyword evidence="11" id="KW-1185">Reference proteome</keyword>
<evidence type="ECO:0000256" key="3">
    <source>
        <dbReference type="ARBA" id="ARBA00022989"/>
    </source>
</evidence>
<comment type="subcellular location">
    <subcellularLocation>
        <location evidence="1">Membrane</location>
        <topology evidence="1">Multi-pass membrane protein</topology>
    </subcellularLocation>
</comment>
<evidence type="ECO:0000256" key="7">
    <source>
        <dbReference type="SAM" id="MobiDB-lite"/>
    </source>
</evidence>
<evidence type="ECO:0000256" key="6">
    <source>
        <dbReference type="ARBA" id="ARBA00023303"/>
    </source>
</evidence>
<evidence type="ECO:0000313" key="10">
    <source>
        <dbReference type="EMBL" id="OEL34280.1"/>
    </source>
</evidence>
<dbReference type="InterPro" id="IPR018490">
    <property type="entry name" value="cNMP-bd_dom_sf"/>
</dbReference>
<protein>
    <submittedName>
        <fullName evidence="10">Putative cyclic nucleotide-gated ion channel 20, chloroplastic</fullName>
    </submittedName>
</protein>
<gene>
    <name evidence="10" type="ORF">BAE44_0004701</name>
</gene>
<dbReference type="SUPFAM" id="SSF81324">
    <property type="entry name" value="Voltage-gated potassium channels"/>
    <property type="match status" value="1"/>
</dbReference>
<feature type="domain" description="Ion transport" evidence="9">
    <location>
        <begin position="283"/>
        <end position="557"/>
    </location>
</feature>
<evidence type="ECO:0000256" key="5">
    <source>
        <dbReference type="ARBA" id="ARBA00023286"/>
    </source>
</evidence>
<comment type="caution">
    <text evidence="10">The sequence shown here is derived from an EMBL/GenBank/DDBJ whole genome shotgun (WGS) entry which is preliminary data.</text>
</comment>
<reference evidence="10 11" key="1">
    <citation type="submission" date="2016-09" db="EMBL/GenBank/DDBJ databases">
        <title>The draft genome of Dichanthelium oligosanthes: A C3 panicoid grass species.</title>
        <authorList>
            <person name="Studer A.J."/>
            <person name="Schnable J.C."/>
            <person name="Brutnell T.P."/>
        </authorList>
    </citation>
    <scope>NUCLEOTIDE SEQUENCE [LARGE SCALE GENOMIC DNA]</scope>
    <source>
        <strain evidence="11">cv. Kellogg 1175</strain>
        <tissue evidence="10">Leaf</tissue>
    </source>
</reference>
<dbReference type="Pfam" id="PF00520">
    <property type="entry name" value="Ion_trans"/>
    <property type="match status" value="1"/>
</dbReference>
<evidence type="ECO:0000259" key="9">
    <source>
        <dbReference type="Pfam" id="PF00520"/>
    </source>
</evidence>
<dbReference type="GO" id="GO:0016020">
    <property type="term" value="C:membrane"/>
    <property type="evidence" value="ECO:0007669"/>
    <property type="project" value="UniProtKB-SubCell"/>
</dbReference>
<dbReference type="PANTHER" id="PTHR45651">
    <property type="entry name" value="CYCLIC NUCLEOTIDE-GATED ION CHANNEL 15-RELATED-RELATED"/>
    <property type="match status" value="1"/>
</dbReference>
<dbReference type="Proteomes" id="UP000095767">
    <property type="component" value="Unassembled WGS sequence"/>
</dbReference>
<keyword evidence="4 8" id="KW-0472">Membrane</keyword>
<dbReference type="AlphaFoldDB" id="A0A1E5WAK6"/>